<dbReference type="OMA" id="ACKYNRE"/>
<evidence type="ECO:0000256" key="2">
    <source>
        <dbReference type="ARBA" id="ARBA00023043"/>
    </source>
</evidence>
<gene>
    <name evidence="4" type="ORF">FVE85_0464</name>
</gene>
<dbReference type="Gene3D" id="1.25.40.20">
    <property type="entry name" value="Ankyrin repeat-containing domain"/>
    <property type="match status" value="3"/>
</dbReference>
<comment type="caution">
    <text evidence="4">The sequence shown here is derived from an EMBL/GenBank/DDBJ whole genome shotgun (WGS) entry which is preliminary data.</text>
</comment>
<proteinExistence type="predicted"/>
<evidence type="ECO:0000256" key="1">
    <source>
        <dbReference type="ARBA" id="ARBA00022737"/>
    </source>
</evidence>
<dbReference type="SMART" id="SM00248">
    <property type="entry name" value="ANK"/>
    <property type="match status" value="8"/>
</dbReference>
<evidence type="ECO:0000313" key="4">
    <source>
        <dbReference type="EMBL" id="KAA8496735.1"/>
    </source>
</evidence>
<feature type="repeat" description="ANK" evidence="3">
    <location>
        <begin position="194"/>
        <end position="226"/>
    </location>
</feature>
<evidence type="ECO:0000256" key="3">
    <source>
        <dbReference type="PROSITE-ProRule" id="PRU00023"/>
    </source>
</evidence>
<dbReference type="EMBL" id="VRMN01000002">
    <property type="protein sequence ID" value="KAA8496735.1"/>
    <property type="molecule type" value="Genomic_DNA"/>
</dbReference>
<dbReference type="PANTHER" id="PTHR24173">
    <property type="entry name" value="ANKYRIN REPEAT CONTAINING"/>
    <property type="match status" value="1"/>
</dbReference>
<evidence type="ECO:0000313" key="5">
    <source>
        <dbReference type="Proteomes" id="UP000324585"/>
    </source>
</evidence>
<dbReference type="Pfam" id="PF12796">
    <property type="entry name" value="Ank_2"/>
    <property type="match status" value="2"/>
</dbReference>
<reference evidence="5" key="1">
    <citation type="journal article" date="2019" name="Nat. Commun.">
        <title>Expansion of phycobilisome linker gene families in mesophilic red algae.</title>
        <authorList>
            <person name="Lee J."/>
            <person name="Kim D."/>
            <person name="Bhattacharya D."/>
            <person name="Yoon H.S."/>
        </authorList>
    </citation>
    <scope>NUCLEOTIDE SEQUENCE [LARGE SCALE GENOMIC DNA]</scope>
    <source>
        <strain evidence="5">CCMP 1328</strain>
    </source>
</reference>
<organism evidence="4 5">
    <name type="scientific">Porphyridium purpureum</name>
    <name type="common">Red alga</name>
    <name type="synonym">Porphyridium cruentum</name>
    <dbReference type="NCBI Taxonomy" id="35688"/>
    <lineage>
        <taxon>Eukaryota</taxon>
        <taxon>Rhodophyta</taxon>
        <taxon>Bangiophyceae</taxon>
        <taxon>Porphyridiales</taxon>
        <taxon>Porphyridiaceae</taxon>
        <taxon>Porphyridium</taxon>
    </lineage>
</organism>
<dbReference type="Pfam" id="PF00023">
    <property type="entry name" value="Ank"/>
    <property type="match status" value="1"/>
</dbReference>
<sequence>MSCATAASRRRGVAASTRMESVWATEMRACIARGDVRGVRECMKYEQAAERDVGQDAVRMGVFEALWDAVRHGRVRILRELARHGVDLDMVDPMTGWTLVMLAAKFDQKDCLDELLRHRPLLDVKNDKGQTALHLAAKWGRKECLQLLLEHGAAIECADRYGRSAVVLALEKQHESCFRLLIEHVASVEMRDQAGKTLLALAAESDQKTFVQILLERGADLDARDRQGRTPLMNAGLWGSTECVKILMEHGADLEERTTSSGHTALLEAVPEGRDPCLRLLKLGASAWATDSTGRTALHMLLSYDLSAASMRDASDLIQLFTQYGLSADFVDSRGETPMHLAVTAWRSSAHMAQLLLSFLVRCGANINTGAEQFGCPTPLMVFARAHPESAEEFILNHRARISHDHMRRLFQDVLQV</sequence>
<keyword evidence="1" id="KW-0677">Repeat</keyword>
<dbReference type="SUPFAM" id="SSF48403">
    <property type="entry name" value="Ankyrin repeat"/>
    <property type="match status" value="1"/>
</dbReference>
<dbReference type="PANTHER" id="PTHR24173:SF74">
    <property type="entry name" value="ANKYRIN REPEAT DOMAIN-CONTAINING PROTEIN 16"/>
    <property type="match status" value="1"/>
</dbReference>
<dbReference type="PROSITE" id="PS50297">
    <property type="entry name" value="ANK_REP_REGION"/>
    <property type="match status" value="4"/>
</dbReference>
<keyword evidence="2 3" id="KW-0040">ANK repeat</keyword>
<dbReference type="InterPro" id="IPR036770">
    <property type="entry name" value="Ankyrin_rpt-contain_sf"/>
</dbReference>
<dbReference type="PROSITE" id="PS50088">
    <property type="entry name" value="ANK_REPEAT"/>
    <property type="match status" value="4"/>
</dbReference>
<dbReference type="InterPro" id="IPR002110">
    <property type="entry name" value="Ankyrin_rpt"/>
</dbReference>
<dbReference type="Proteomes" id="UP000324585">
    <property type="component" value="Unassembled WGS sequence"/>
</dbReference>
<accession>A0A5J4YZZ8</accession>
<feature type="repeat" description="ANK" evidence="3">
    <location>
        <begin position="227"/>
        <end position="259"/>
    </location>
</feature>
<dbReference type="OrthoDB" id="1757at2759"/>
<keyword evidence="5" id="KW-1185">Reference proteome</keyword>
<protein>
    <submittedName>
        <fullName evidence="4">Putative ankyrin repeat protein</fullName>
    </submittedName>
</protein>
<feature type="repeat" description="ANK" evidence="3">
    <location>
        <begin position="128"/>
        <end position="160"/>
    </location>
</feature>
<dbReference type="AlphaFoldDB" id="A0A5J4YZZ8"/>
<name>A0A5J4YZZ8_PORPP</name>
<dbReference type="PRINTS" id="PR01415">
    <property type="entry name" value="ANKYRIN"/>
</dbReference>
<feature type="repeat" description="ANK" evidence="3">
    <location>
        <begin position="334"/>
        <end position="372"/>
    </location>
</feature>